<evidence type="ECO:0000256" key="1">
    <source>
        <dbReference type="SAM" id="Phobius"/>
    </source>
</evidence>
<dbReference type="SUPFAM" id="SSF81321">
    <property type="entry name" value="Family A G protein-coupled receptor-like"/>
    <property type="match status" value="1"/>
</dbReference>
<proteinExistence type="predicted"/>
<keyword evidence="3" id="KW-1185">Reference proteome</keyword>
<accession>A0A9D4RQN1</accession>
<organism evidence="2 3">
    <name type="scientific">Dreissena polymorpha</name>
    <name type="common">Zebra mussel</name>
    <name type="synonym">Mytilus polymorpha</name>
    <dbReference type="NCBI Taxonomy" id="45954"/>
    <lineage>
        <taxon>Eukaryota</taxon>
        <taxon>Metazoa</taxon>
        <taxon>Spiralia</taxon>
        <taxon>Lophotrochozoa</taxon>
        <taxon>Mollusca</taxon>
        <taxon>Bivalvia</taxon>
        <taxon>Autobranchia</taxon>
        <taxon>Heteroconchia</taxon>
        <taxon>Euheterodonta</taxon>
        <taxon>Imparidentia</taxon>
        <taxon>Neoheterodontei</taxon>
        <taxon>Myida</taxon>
        <taxon>Dreissenoidea</taxon>
        <taxon>Dreissenidae</taxon>
        <taxon>Dreissena</taxon>
    </lineage>
</organism>
<keyword evidence="1" id="KW-0812">Transmembrane</keyword>
<dbReference type="Proteomes" id="UP000828390">
    <property type="component" value="Unassembled WGS sequence"/>
</dbReference>
<dbReference type="Gene3D" id="1.20.1070.10">
    <property type="entry name" value="Rhodopsin 7-helix transmembrane proteins"/>
    <property type="match status" value="1"/>
</dbReference>
<feature type="transmembrane region" description="Helical" evidence="1">
    <location>
        <begin position="197"/>
        <end position="218"/>
    </location>
</feature>
<keyword evidence="1" id="KW-1133">Transmembrane helix</keyword>
<dbReference type="EMBL" id="JAIWYP010000001">
    <property type="protein sequence ID" value="KAH3877334.1"/>
    <property type="molecule type" value="Genomic_DNA"/>
</dbReference>
<name>A0A9D4RQN1_DREPO</name>
<reference evidence="2" key="1">
    <citation type="journal article" date="2019" name="bioRxiv">
        <title>The Genome of the Zebra Mussel, Dreissena polymorpha: A Resource for Invasive Species Research.</title>
        <authorList>
            <person name="McCartney M.A."/>
            <person name="Auch B."/>
            <person name="Kono T."/>
            <person name="Mallez S."/>
            <person name="Zhang Y."/>
            <person name="Obille A."/>
            <person name="Becker A."/>
            <person name="Abrahante J.E."/>
            <person name="Garbe J."/>
            <person name="Badalamenti J.P."/>
            <person name="Herman A."/>
            <person name="Mangelson H."/>
            <person name="Liachko I."/>
            <person name="Sullivan S."/>
            <person name="Sone E.D."/>
            <person name="Koren S."/>
            <person name="Silverstein K.A.T."/>
            <person name="Beckman K.B."/>
            <person name="Gohl D.M."/>
        </authorList>
    </citation>
    <scope>NUCLEOTIDE SEQUENCE</scope>
    <source>
        <strain evidence="2">Duluth1</strain>
        <tissue evidence="2">Whole animal</tissue>
    </source>
</reference>
<keyword evidence="1" id="KW-0472">Membrane</keyword>
<feature type="transmembrane region" description="Helical" evidence="1">
    <location>
        <begin position="230"/>
        <end position="253"/>
    </location>
</feature>
<sequence>MTTSAVINDNKIRYIEHSENSKDAHGSCANLKSGEYSKYSNTRLSLYNANSIPVCVIDRDIESDSTNNPNKGVSIEIPVTKRHTSSFSAKVSNPNVYASNTICKENMDGNAHQHASSGSNEKRIGTVNNIVVQQYSIFPGGNEVGTQTSYIDVFEYDGTVNKNVMIDYPVVGAVCVMNPTNKLAGRRNIEMRAAKRIAVLIGSFAVLWLPLPMATMLLSNTALMSENDMIVLALTGAVSSLTVAVNPVLNLLLNKQLRSSTITMLKRMVNKLQRKL</sequence>
<reference evidence="2" key="2">
    <citation type="submission" date="2020-11" db="EMBL/GenBank/DDBJ databases">
        <authorList>
            <person name="McCartney M.A."/>
            <person name="Auch B."/>
            <person name="Kono T."/>
            <person name="Mallez S."/>
            <person name="Becker A."/>
            <person name="Gohl D.M."/>
            <person name="Silverstein K.A.T."/>
            <person name="Koren S."/>
            <person name="Bechman K.B."/>
            <person name="Herman A."/>
            <person name="Abrahante J.E."/>
            <person name="Garbe J."/>
        </authorList>
    </citation>
    <scope>NUCLEOTIDE SEQUENCE</scope>
    <source>
        <strain evidence="2">Duluth1</strain>
        <tissue evidence="2">Whole animal</tissue>
    </source>
</reference>
<gene>
    <name evidence="2" type="ORF">DPMN_001197</name>
</gene>
<comment type="caution">
    <text evidence="2">The sequence shown here is derived from an EMBL/GenBank/DDBJ whole genome shotgun (WGS) entry which is preliminary data.</text>
</comment>
<evidence type="ECO:0000313" key="3">
    <source>
        <dbReference type="Proteomes" id="UP000828390"/>
    </source>
</evidence>
<dbReference type="AlphaFoldDB" id="A0A9D4RQN1"/>
<protein>
    <submittedName>
        <fullName evidence="2">Uncharacterized protein</fullName>
    </submittedName>
</protein>
<evidence type="ECO:0000313" key="2">
    <source>
        <dbReference type="EMBL" id="KAH3877334.1"/>
    </source>
</evidence>